<name>A0AAV0BFT2_PHAPC</name>
<keyword evidence="4" id="KW-1185">Reference proteome</keyword>
<dbReference type="AlphaFoldDB" id="A0AAV0BFT2"/>
<comment type="caution">
    <text evidence="3">The sequence shown here is derived from an EMBL/GenBank/DDBJ whole genome shotgun (WGS) entry which is preliminary data.</text>
</comment>
<evidence type="ECO:0000313" key="3">
    <source>
        <dbReference type="EMBL" id="CAH7685799.1"/>
    </source>
</evidence>
<dbReference type="Proteomes" id="UP001153365">
    <property type="component" value="Unassembled WGS sequence"/>
</dbReference>
<sequence length="376" mass="44070">MCKMYKCILCFLIANGVLFRISMAMESDLIGITRDLESLNQPNEIMHGDFFAALASDVLTNTQQKVDVTQALKNTEEKRERLQRSYGAVQLDWMFLKKREDDMINLNFNEMKEAMDYISILTRSKLQEIIAHELQHESVHLKPVGDMKILKGSEISTEVISAKILANLKDLVLMQVSENKFINILFSRQIIKMVEYLLKQSFISNRKSLEFFQDEKALDMMAEEIFILFHGSHKLEDLILSTNLLEHLIGHDNSRSFTSILQSLGARENKYLLKKILVKFLNLYNIEKYIDKSQLDILREGYESLTNQNFNIQNWMEMHNDFRFINNGKEELSELFLYRLTVFHILKVHMKYSPELFSNAAVEEINIFEKTLKRLK</sequence>
<feature type="signal peptide" evidence="2">
    <location>
        <begin position="1"/>
        <end position="24"/>
    </location>
</feature>
<feature type="chain" id="PRO_5043482676" evidence="2">
    <location>
        <begin position="25"/>
        <end position="376"/>
    </location>
</feature>
<organism evidence="3 4">
    <name type="scientific">Phakopsora pachyrhizi</name>
    <name type="common">Asian soybean rust disease fungus</name>
    <dbReference type="NCBI Taxonomy" id="170000"/>
    <lineage>
        <taxon>Eukaryota</taxon>
        <taxon>Fungi</taxon>
        <taxon>Dikarya</taxon>
        <taxon>Basidiomycota</taxon>
        <taxon>Pucciniomycotina</taxon>
        <taxon>Pucciniomycetes</taxon>
        <taxon>Pucciniales</taxon>
        <taxon>Phakopsoraceae</taxon>
        <taxon>Phakopsora</taxon>
    </lineage>
</organism>
<gene>
    <name evidence="3" type="ORF">PPACK8108_LOCUS20379</name>
</gene>
<feature type="coiled-coil region" evidence="1">
    <location>
        <begin position="65"/>
        <end position="92"/>
    </location>
</feature>
<accession>A0AAV0BFT2</accession>
<proteinExistence type="predicted"/>
<evidence type="ECO:0000256" key="1">
    <source>
        <dbReference type="SAM" id="Coils"/>
    </source>
</evidence>
<dbReference type="EMBL" id="CALTRL010005746">
    <property type="protein sequence ID" value="CAH7685799.1"/>
    <property type="molecule type" value="Genomic_DNA"/>
</dbReference>
<reference evidence="3" key="1">
    <citation type="submission" date="2022-06" db="EMBL/GenBank/DDBJ databases">
        <authorList>
            <consortium name="SYNGENTA / RWTH Aachen University"/>
        </authorList>
    </citation>
    <scope>NUCLEOTIDE SEQUENCE</scope>
</reference>
<evidence type="ECO:0000256" key="2">
    <source>
        <dbReference type="SAM" id="SignalP"/>
    </source>
</evidence>
<keyword evidence="1" id="KW-0175">Coiled coil</keyword>
<evidence type="ECO:0000313" key="4">
    <source>
        <dbReference type="Proteomes" id="UP001153365"/>
    </source>
</evidence>
<keyword evidence="2" id="KW-0732">Signal</keyword>
<protein>
    <submittedName>
        <fullName evidence="3">Expressed protein</fullName>
    </submittedName>
</protein>